<dbReference type="Pfam" id="PF13393">
    <property type="entry name" value="tRNA-synt_His"/>
    <property type="match status" value="1"/>
</dbReference>
<dbReference type="InterPro" id="IPR006195">
    <property type="entry name" value="aa-tRNA-synth_II"/>
</dbReference>
<dbReference type="InterPro" id="IPR036621">
    <property type="entry name" value="Anticodon-bd_dom_sf"/>
</dbReference>
<reference evidence="3" key="1">
    <citation type="journal article" date="2017" name="Science">
        <title>Giant viruses with an expanded complement of translation system components.</title>
        <authorList>
            <person name="Schulz F."/>
            <person name="Yutin N."/>
            <person name="Ivanova N.N."/>
            <person name="Ortega D.R."/>
            <person name="Lee T.K."/>
            <person name="Vierheilig J."/>
            <person name="Daims H."/>
            <person name="Horn M."/>
            <person name="Wagner M."/>
            <person name="Jensen G.J."/>
            <person name="Kyrpides N.C."/>
            <person name="Koonin E.V."/>
            <person name="Woyke T."/>
        </authorList>
    </citation>
    <scope>NUCLEOTIDE SEQUENCE</scope>
    <source>
        <strain evidence="3">HKV1</strain>
    </source>
</reference>
<dbReference type="GO" id="GO:0004821">
    <property type="term" value="F:histidine-tRNA ligase activity"/>
    <property type="evidence" value="ECO:0007669"/>
    <property type="project" value="TreeGrafter"/>
</dbReference>
<dbReference type="InterPro" id="IPR045864">
    <property type="entry name" value="aa-tRNA-synth_II/BPL/LPL"/>
</dbReference>
<dbReference type="PANTHER" id="PTHR43707">
    <property type="entry name" value="HISTIDYL-TRNA SYNTHETASE"/>
    <property type="match status" value="1"/>
</dbReference>
<evidence type="ECO:0000256" key="1">
    <source>
        <dbReference type="SAM" id="MobiDB-lite"/>
    </source>
</evidence>
<dbReference type="Gene3D" id="3.40.50.800">
    <property type="entry name" value="Anticodon-binding domain"/>
    <property type="match status" value="1"/>
</dbReference>
<dbReference type="InterPro" id="IPR041715">
    <property type="entry name" value="HisRS-like_core"/>
</dbReference>
<feature type="region of interest" description="Disordered" evidence="1">
    <location>
        <begin position="13"/>
        <end position="60"/>
    </location>
</feature>
<keyword evidence="3" id="KW-0030">Aminoacyl-tRNA synthetase</keyword>
<feature type="domain" description="Aminoacyl-transfer RNA synthetases class-II family profile" evidence="2">
    <location>
        <begin position="100"/>
        <end position="259"/>
    </location>
</feature>
<sequence length="472" mass="55482">MNIATYYLALKNKQNNDNNQQQNINNKNTNKQYDSQNINNNTNNNKQNNNKQNANKQQNHNKQELIKITSDPLEGFQDNHDYLQNYILTVWQQVAQLYCFKNYDIPYIERTELYTIKSGEDIVKEMITFKILGNDVCLKPENTPSLVRMVSNMKIDSPERFYNISKNWRFETVTTERKREFYQLNCDIVADNSINAELELLSMLVNIFEKLNIKNIKIRFSHRSLINTWLLECLNIEQDKLNDIIKYIDKIDKIQNFDLKNLLTDEQINKLLYFINIKNPLELQQYNNETINKYVIDIMLLLNLSNNYYINEYLIFDLKIVRGINYYTGIVFECFAKDSKRAICGGGRYDNIMKTMNLKKNYEFVGFGLGLNGLLKLVNDIKPRIEYGIITTVPNLYDKVCGIVTIIRKKNIQILPINKFKLTQALKCANKLNINKCIIIMQNEYLNGEFIIKDLVNNTQNTVNIDDFLNSL</sequence>
<gene>
    <name evidence="3" type="ORF">Hokovirus_1_273</name>
</gene>
<organism evidence="3">
    <name type="scientific">Hokovirus HKV1</name>
    <dbReference type="NCBI Taxonomy" id="1977638"/>
    <lineage>
        <taxon>Viruses</taxon>
        <taxon>Varidnaviria</taxon>
        <taxon>Bamfordvirae</taxon>
        <taxon>Nucleocytoviricota</taxon>
        <taxon>Megaviricetes</taxon>
        <taxon>Imitervirales</taxon>
        <taxon>Mimiviridae</taxon>
        <taxon>Klosneuvirinae</taxon>
        <taxon>Hokovirus</taxon>
    </lineage>
</organism>
<accession>A0A1V0SFH3</accession>
<dbReference type="SUPFAM" id="SSF55681">
    <property type="entry name" value="Class II aaRS and biotin synthetases"/>
    <property type="match status" value="1"/>
</dbReference>
<dbReference type="Gene3D" id="3.30.930.10">
    <property type="entry name" value="Bira Bifunctional Protein, Domain 2"/>
    <property type="match status" value="1"/>
</dbReference>
<dbReference type="PROSITE" id="PS50862">
    <property type="entry name" value="AA_TRNA_LIGASE_II"/>
    <property type="match status" value="1"/>
</dbReference>
<evidence type="ECO:0000259" key="2">
    <source>
        <dbReference type="PROSITE" id="PS50862"/>
    </source>
</evidence>
<dbReference type="PANTHER" id="PTHR43707:SF1">
    <property type="entry name" value="HISTIDINE--TRNA LIGASE, MITOCHONDRIAL-RELATED"/>
    <property type="match status" value="1"/>
</dbReference>
<evidence type="ECO:0000313" key="3">
    <source>
        <dbReference type="EMBL" id="ARF10394.1"/>
    </source>
</evidence>
<dbReference type="SUPFAM" id="SSF52954">
    <property type="entry name" value="Class II aaRS ABD-related"/>
    <property type="match status" value="1"/>
</dbReference>
<keyword evidence="3" id="KW-0436">Ligase</keyword>
<dbReference type="InterPro" id="IPR004516">
    <property type="entry name" value="HisRS/HisZ"/>
</dbReference>
<proteinExistence type="predicted"/>
<dbReference type="CDD" id="cd00773">
    <property type="entry name" value="HisRS-like_core"/>
    <property type="match status" value="1"/>
</dbReference>
<protein>
    <submittedName>
        <fullName evidence="3">Histidyl-tRNA synthetase</fullName>
    </submittedName>
</protein>
<name>A0A1V0SFH3_9VIRU</name>
<dbReference type="PIRSF" id="PIRSF001549">
    <property type="entry name" value="His-tRNA_synth"/>
    <property type="match status" value="1"/>
</dbReference>
<dbReference type="EMBL" id="KY684103">
    <property type="protein sequence ID" value="ARF10394.1"/>
    <property type="molecule type" value="Genomic_DNA"/>
</dbReference>